<feature type="domain" description="BON" evidence="3">
    <location>
        <begin position="175"/>
        <end position="243"/>
    </location>
</feature>
<dbReference type="Pfam" id="PF04972">
    <property type="entry name" value="BON"/>
    <property type="match status" value="1"/>
</dbReference>
<feature type="region of interest" description="Disordered" evidence="2">
    <location>
        <begin position="1"/>
        <end position="78"/>
    </location>
</feature>
<keyword evidence="5" id="KW-1185">Reference proteome</keyword>
<dbReference type="Proteomes" id="UP000197446">
    <property type="component" value="Unassembled WGS sequence"/>
</dbReference>
<keyword evidence="1" id="KW-0175">Coiled coil</keyword>
<organism evidence="4 5">
    <name type="scientific">Roseateles puraquae</name>
    <dbReference type="NCBI Taxonomy" id="431059"/>
    <lineage>
        <taxon>Bacteria</taxon>
        <taxon>Pseudomonadati</taxon>
        <taxon>Pseudomonadota</taxon>
        <taxon>Betaproteobacteria</taxon>
        <taxon>Burkholderiales</taxon>
        <taxon>Sphaerotilaceae</taxon>
        <taxon>Roseateles</taxon>
    </lineage>
</organism>
<dbReference type="PANTHER" id="PTHR34606:SF15">
    <property type="entry name" value="BON DOMAIN-CONTAINING PROTEIN"/>
    <property type="match status" value="1"/>
</dbReference>
<evidence type="ECO:0000256" key="1">
    <source>
        <dbReference type="SAM" id="Coils"/>
    </source>
</evidence>
<dbReference type="InterPro" id="IPR051686">
    <property type="entry name" value="Lipoprotein_DolP"/>
</dbReference>
<dbReference type="AlphaFoldDB" id="A0A254N7W6"/>
<accession>A0A254N7W6</accession>
<evidence type="ECO:0000313" key="5">
    <source>
        <dbReference type="Proteomes" id="UP000197446"/>
    </source>
</evidence>
<gene>
    <name evidence="4" type="ORF">CDO81_10205</name>
</gene>
<dbReference type="InterPro" id="IPR007055">
    <property type="entry name" value="BON_dom"/>
</dbReference>
<dbReference type="PROSITE" id="PS50914">
    <property type="entry name" value="BON"/>
    <property type="match status" value="1"/>
</dbReference>
<proteinExistence type="predicted"/>
<evidence type="ECO:0000313" key="4">
    <source>
        <dbReference type="EMBL" id="OWR04085.1"/>
    </source>
</evidence>
<dbReference type="EMBL" id="NISI01000003">
    <property type="protein sequence ID" value="OWR04085.1"/>
    <property type="molecule type" value="Genomic_DNA"/>
</dbReference>
<reference evidence="4 5" key="1">
    <citation type="journal article" date="2007" name="Int. J. Syst. Evol. Microbiol.">
        <title>Description of Pelomonas aquatica sp. nov. and Pelomonas puraquae sp. nov., isolated from industrial and haemodialysis water.</title>
        <authorList>
            <person name="Gomila M."/>
            <person name="Bowien B."/>
            <person name="Falsen E."/>
            <person name="Moore E.R."/>
            <person name="Lalucat J."/>
        </authorList>
    </citation>
    <scope>NUCLEOTIDE SEQUENCE [LARGE SCALE GENOMIC DNA]</scope>
    <source>
        <strain evidence="4 5">CCUG 52769</strain>
    </source>
</reference>
<evidence type="ECO:0000256" key="2">
    <source>
        <dbReference type="SAM" id="MobiDB-lite"/>
    </source>
</evidence>
<dbReference type="InterPro" id="IPR014004">
    <property type="entry name" value="Transpt-assoc_nodulatn_dom_bac"/>
</dbReference>
<dbReference type="PANTHER" id="PTHR34606">
    <property type="entry name" value="BON DOMAIN-CONTAINING PROTEIN"/>
    <property type="match status" value="1"/>
</dbReference>
<dbReference type="SMART" id="SM00749">
    <property type="entry name" value="BON"/>
    <property type="match status" value="1"/>
</dbReference>
<feature type="compositionally biased region" description="Basic and acidic residues" evidence="2">
    <location>
        <begin position="1"/>
        <end position="10"/>
    </location>
</feature>
<evidence type="ECO:0000259" key="3">
    <source>
        <dbReference type="PROSITE" id="PS50914"/>
    </source>
</evidence>
<comment type="caution">
    <text evidence="4">The sequence shown here is derived from an EMBL/GenBank/DDBJ whole genome shotgun (WGS) entry which is preliminary data.</text>
</comment>
<feature type="compositionally biased region" description="Basic residues" evidence="2">
    <location>
        <begin position="39"/>
        <end position="50"/>
    </location>
</feature>
<sequence>MASRSDDESPVRQPCPVHAPAVARAGGRRAGGRGLVDRVRRHPARERSSRRVPAPVAARRQRPTRHRRGGQCRARQPGARVEASLFTNPLALKKGRPMKSTTSYRAPLFGVLALAAALAACSKHDDERTAGQKLDGAIAEAKQAGAEAKAEAGQAMDKAESKLKDASASASEAVSDATIVTKINAALLADDRLKATKIEVRAEEGRVTLTGTAPDAGSQARATTLAQAVTGVRSVDNQLVVARNG</sequence>
<feature type="compositionally biased region" description="Basic residues" evidence="2">
    <location>
        <begin position="59"/>
        <end position="70"/>
    </location>
</feature>
<name>A0A254N7W6_9BURK</name>
<feature type="coiled-coil region" evidence="1">
    <location>
        <begin position="149"/>
        <end position="176"/>
    </location>
</feature>
<protein>
    <recommendedName>
        <fullName evidence="3">BON domain-containing protein</fullName>
    </recommendedName>
</protein>
<dbReference type="Gene3D" id="3.30.1340.30">
    <property type="match status" value="1"/>
</dbReference>